<evidence type="ECO:0000256" key="1">
    <source>
        <dbReference type="SAM" id="MobiDB-lite"/>
    </source>
</evidence>
<feature type="non-terminal residue" evidence="2">
    <location>
        <position position="1"/>
    </location>
</feature>
<feature type="compositionally biased region" description="Basic and acidic residues" evidence="1">
    <location>
        <begin position="36"/>
        <end position="47"/>
    </location>
</feature>
<feature type="region of interest" description="Disordered" evidence="1">
    <location>
        <begin position="1"/>
        <end position="69"/>
    </location>
</feature>
<evidence type="ECO:0000313" key="3">
    <source>
        <dbReference type="Proteomes" id="UP001233172"/>
    </source>
</evidence>
<sequence>MEEPVRRRKMPNTTSSPRSETTRAIGCSKTRNSTRSGKEMIDKENRKNKGQHSARSSSQPLSLPSSPFF</sequence>
<protein>
    <submittedName>
        <fullName evidence="2">Uncharacterized protein</fullName>
    </submittedName>
</protein>
<dbReference type="AlphaFoldDB" id="A0AAD8BW45"/>
<dbReference type="Proteomes" id="UP001233172">
    <property type="component" value="Unassembled WGS sequence"/>
</dbReference>
<feature type="compositionally biased region" description="Low complexity" evidence="1">
    <location>
        <begin position="56"/>
        <end position="69"/>
    </location>
</feature>
<name>A0AAD8BW45_BIOPF</name>
<comment type="caution">
    <text evidence="2">The sequence shown here is derived from an EMBL/GenBank/DDBJ whole genome shotgun (WGS) entry which is preliminary data.</text>
</comment>
<gene>
    <name evidence="2" type="ORF">Bpfe_009293</name>
</gene>
<proteinExistence type="predicted"/>
<dbReference type="EMBL" id="JASAOG010000031">
    <property type="protein sequence ID" value="KAK0061132.1"/>
    <property type="molecule type" value="Genomic_DNA"/>
</dbReference>
<keyword evidence="3" id="KW-1185">Reference proteome</keyword>
<feature type="compositionally biased region" description="Basic residues" evidence="1">
    <location>
        <begin position="1"/>
        <end position="10"/>
    </location>
</feature>
<evidence type="ECO:0000313" key="2">
    <source>
        <dbReference type="EMBL" id="KAK0061132.1"/>
    </source>
</evidence>
<reference evidence="2" key="2">
    <citation type="submission" date="2023-04" db="EMBL/GenBank/DDBJ databases">
        <authorList>
            <person name="Bu L."/>
            <person name="Lu L."/>
            <person name="Laidemitt M.R."/>
            <person name="Zhang S.M."/>
            <person name="Mutuku M."/>
            <person name="Mkoji G."/>
            <person name="Steinauer M."/>
            <person name="Loker E.S."/>
        </authorList>
    </citation>
    <scope>NUCLEOTIDE SEQUENCE</scope>
    <source>
        <strain evidence="2">KasaAsao</strain>
        <tissue evidence="2">Whole Snail</tissue>
    </source>
</reference>
<organism evidence="2 3">
    <name type="scientific">Biomphalaria pfeifferi</name>
    <name type="common">Bloodfluke planorb</name>
    <name type="synonym">Freshwater snail</name>
    <dbReference type="NCBI Taxonomy" id="112525"/>
    <lineage>
        <taxon>Eukaryota</taxon>
        <taxon>Metazoa</taxon>
        <taxon>Spiralia</taxon>
        <taxon>Lophotrochozoa</taxon>
        <taxon>Mollusca</taxon>
        <taxon>Gastropoda</taxon>
        <taxon>Heterobranchia</taxon>
        <taxon>Euthyneura</taxon>
        <taxon>Panpulmonata</taxon>
        <taxon>Hygrophila</taxon>
        <taxon>Lymnaeoidea</taxon>
        <taxon>Planorbidae</taxon>
        <taxon>Biomphalaria</taxon>
    </lineage>
</organism>
<accession>A0AAD8BW45</accession>
<reference evidence="2" key="1">
    <citation type="journal article" date="2023" name="PLoS Negl. Trop. Dis.">
        <title>A genome sequence for Biomphalaria pfeifferi, the major vector snail for the human-infecting parasite Schistosoma mansoni.</title>
        <authorList>
            <person name="Bu L."/>
            <person name="Lu L."/>
            <person name="Laidemitt M.R."/>
            <person name="Zhang S.M."/>
            <person name="Mutuku M."/>
            <person name="Mkoji G."/>
            <person name="Steinauer M."/>
            <person name="Loker E.S."/>
        </authorList>
    </citation>
    <scope>NUCLEOTIDE SEQUENCE</scope>
    <source>
        <strain evidence="2">KasaAsao</strain>
    </source>
</reference>